<feature type="compositionally biased region" description="Basic residues" evidence="1">
    <location>
        <begin position="24"/>
        <end position="38"/>
    </location>
</feature>
<proteinExistence type="predicted"/>
<dbReference type="EMBL" id="GBRH01231640">
    <property type="protein sequence ID" value="JAD66255.1"/>
    <property type="molecule type" value="Transcribed_RNA"/>
</dbReference>
<name>A0A0A9BYM3_ARUDO</name>
<sequence>MPRRCRGLDLRGGCGERGVVPRGGRGKHRARARDKERARRRVQLIVGGGRAVGVEEGHPGGRGKERVGGGGVVIQAVPHVGVGDGGVSGGQGEVRR</sequence>
<dbReference type="AlphaFoldDB" id="A0A0A9BYM3"/>
<feature type="compositionally biased region" description="Basic and acidic residues" evidence="1">
    <location>
        <begin position="53"/>
        <end position="67"/>
    </location>
</feature>
<reference evidence="2" key="1">
    <citation type="submission" date="2014-09" db="EMBL/GenBank/DDBJ databases">
        <authorList>
            <person name="Magalhaes I.L.F."/>
            <person name="Oliveira U."/>
            <person name="Santos F.R."/>
            <person name="Vidigal T.H.D.A."/>
            <person name="Brescovit A.D."/>
            <person name="Santos A.J."/>
        </authorList>
    </citation>
    <scope>NUCLEOTIDE SEQUENCE</scope>
    <source>
        <tissue evidence="2">Shoot tissue taken approximately 20 cm above the soil surface</tissue>
    </source>
</reference>
<protein>
    <submittedName>
        <fullName evidence="2">Uncharacterized protein</fullName>
    </submittedName>
</protein>
<evidence type="ECO:0000256" key="1">
    <source>
        <dbReference type="SAM" id="MobiDB-lite"/>
    </source>
</evidence>
<feature type="region of interest" description="Disordered" evidence="1">
    <location>
        <begin position="18"/>
        <end position="38"/>
    </location>
</feature>
<feature type="region of interest" description="Disordered" evidence="1">
    <location>
        <begin position="50"/>
        <end position="69"/>
    </location>
</feature>
<accession>A0A0A9BYM3</accession>
<evidence type="ECO:0000313" key="2">
    <source>
        <dbReference type="EMBL" id="JAD66255.1"/>
    </source>
</evidence>
<organism evidence="2">
    <name type="scientific">Arundo donax</name>
    <name type="common">Giant reed</name>
    <name type="synonym">Donax arundinaceus</name>
    <dbReference type="NCBI Taxonomy" id="35708"/>
    <lineage>
        <taxon>Eukaryota</taxon>
        <taxon>Viridiplantae</taxon>
        <taxon>Streptophyta</taxon>
        <taxon>Embryophyta</taxon>
        <taxon>Tracheophyta</taxon>
        <taxon>Spermatophyta</taxon>
        <taxon>Magnoliopsida</taxon>
        <taxon>Liliopsida</taxon>
        <taxon>Poales</taxon>
        <taxon>Poaceae</taxon>
        <taxon>PACMAD clade</taxon>
        <taxon>Arundinoideae</taxon>
        <taxon>Arundineae</taxon>
        <taxon>Arundo</taxon>
    </lineage>
</organism>
<reference evidence="2" key="2">
    <citation type="journal article" date="2015" name="Data Brief">
        <title>Shoot transcriptome of the giant reed, Arundo donax.</title>
        <authorList>
            <person name="Barrero R.A."/>
            <person name="Guerrero F.D."/>
            <person name="Moolhuijzen P."/>
            <person name="Goolsby J.A."/>
            <person name="Tidwell J."/>
            <person name="Bellgard S.E."/>
            <person name="Bellgard M.I."/>
        </authorList>
    </citation>
    <scope>NUCLEOTIDE SEQUENCE</scope>
    <source>
        <tissue evidence="2">Shoot tissue taken approximately 20 cm above the soil surface</tissue>
    </source>
</reference>